<dbReference type="AlphaFoldDB" id="A0A2P7YGY4"/>
<dbReference type="STRING" id="418784.A0A2P7YGY4"/>
<feature type="region of interest" description="Disordered" evidence="1">
    <location>
        <begin position="1"/>
        <end position="31"/>
    </location>
</feature>
<evidence type="ECO:0000256" key="1">
    <source>
        <dbReference type="SAM" id="MobiDB-lite"/>
    </source>
</evidence>
<feature type="compositionally biased region" description="Basic and acidic residues" evidence="1">
    <location>
        <begin position="95"/>
        <end position="104"/>
    </location>
</feature>
<accession>A0A2P7YGY4</accession>
<evidence type="ECO:0000313" key="3">
    <source>
        <dbReference type="EMBL" id="PSK35228.1"/>
    </source>
</evidence>
<protein>
    <recommendedName>
        <fullName evidence="2">Micro-fibrillar-associated protein 1 C-terminal domain-containing protein</fullName>
    </recommendedName>
</protein>
<organism evidence="3 4">
    <name type="scientific">Candidozyma pseudohaemuli</name>
    <dbReference type="NCBI Taxonomy" id="418784"/>
    <lineage>
        <taxon>Eukaryota</taxon>
        <taxon>Fungi</taxon>
        <taxon>Dikarya</taxon>
        <taxon>Ascomycota</taxon>
        <taxon>Saccharomycotina</taxon>
        <taxon>Pichiomycetes</taxon>
        <taxon>Metschnikowiaceae</taxon>
        <taxon>Candidozyma</taxon>
    </lineage>
</organism>
<dbReference type="Proteomes" id="UP000241107">
    <property type="component" value="Unassembled WGS sequence"/>
</dbReference>
<dbReference type="EMBL" id="PYFQ01000017">
    <property type="protein sequence ID" value="PSK35228.1"/>
    <property type="molecule type" value="Genomic_DNA"/>
</dbReference>
<evidence type="ECO:0000259" key="2">
    <source>
        <dbReference type="Pfam" id="PF06991"/>
    </source>
</evidence>
<feature type="domain" description="Micro-fibrillar-associated protein 1 C-terminal" evidence="2">
    <location>
        <begin position="56"/>
        <end position="108"/>
    </location>
</feature>
<dbReference type="OrthoDB" id="4093741at2759"/>
<sequence>MSSGSGTDSSGSGLSSESGSSSESENDTQAFLKPVFVKKTQKQKAPQTSTGNVLAKAEFQQNLEAKEAKVVSFDGVDDTDDIDPEGEFEAWKARERARKERDSKVEDEEDVDGKGGVFYRGVGEELLNRDEGETEGDHSRPLRYKDTR</sequence>
<dbReference type="GeneID" id="36568073"/>
<reference evidence="3 4" key="1">
    <citation type="submission" date="2018-03" db="EMBL/GenBank/DDBJ databases">
        <title>Candida pseudohaemulonii genome assembly and annotation.</title>
        <authorList>
            <person name="Munoz J.F."/>
            <person name="Gade L.G."/>
            <person name="Chow N.A."/>
            <person name="Litvintseva A.P."/>
            <person name="Loparev V.N."/>
            <person name="Cuomo C.A."/>
        </authorList>
    </citation>
    <scope>NUCLEOTIDE SEQUENCE [LARGE SCALE GENOMIC DNA]</scope>
    <source>
        <strain evidence="3 4">B12108</strain>
    </source>
</reference>
<evidence type="ECO:0000313" key="4">
    <source>
        <dbReference type="Proteomes" id="UP000241107"/>
    </source>
</evidence>
<dbReference type="InterPro" id="IPR009730">
    <property type="entry name" value="MFAP1_C"/>
</dbReference>
<keyword evidence="4" id="KW-1185">Reference proteome</keyword>
<dbReference type="VEuPathDB" id="FungiDB:C7M61_004686"/>
<feature type="compositionally biased region" description="Basic and acidic residues" evidence="1">
    <location>
        <begin position="122"/>
        <end position="148"/>
    </location>
</feature>
<proteinExistence type="predicted"/>
<comment type="caution">
    <text evidence="3">The sequence shown here is derived from an EMBL/GenBank/DDBJ whole genome shotgun (WGS) entry which is preliminary data.</text>
</comment>
<feature type="compositionally biased region" description="Low complexity" evidence="1">
    <location>
        <begin position="1"/>
        <end position="23"/>
    </location>
</feature>
<dbReference type="RefSeq" id="XP_024711753.1">
    <property type="nucleotide sequence ID" value="XM_024860003.1"/>
</dbReference>
<gene>
    <name evidence="3" type="ORF">C7M61_004686</name>
</gene>
<dbReference type="Pfam" id="PF06991">
    <property type="entry name" value="MFAP1"/>
    <property type="match status" value="1"/>
</dbReference>
<name>A0A2P7YGY4_9ASCO</name>
<feature type="region of interest" description="Disordered" evidence="1">
    <location>
        <begin position="95"/>
        <end position="148"/>
    </location>
</feature>